<dbReference type="SUPFAM" id="SSF54001">
    <property type="entry name" value="Cysteine proteinases"/>
    <property type="match status" value="1"/>
</dbReference>
<proteinExistence type="inferred from homology"/>
<sequence>MAPPSSVASEAIAHAKSRLGTPYVYGAEGPRAFDCSGLVQWAYRKAGVSLSRTTYTQYREGNAVSTSDLRPGDLVFFYYGPRHVGMYLGGQQMIHAPKAGGHVEIVRMSGHYDRNFAGARRIA</sequence>
<evidence type="ECO:0000256" key="3">
    <source>
        <dbReference type="ARBA" id="ARBA00022801"/>
    </source>
</evidence>
<dbReference type="PANTHER" id="PTHR47053">
    <property type="entry name" value="MUREIN DD-ENDOPEPTIDASE MEPH-RELATED"/>
    <property type="match status" value="1"/>
</dbReference>
<evidence type="ECO:0000256" key="4">
    <source>
        <dbReference type="ARBA" id="ARBA00022807"/>
    </source>
</evidence>
<evidence type="ECO:0000313" key="7">
    <source>
        <dbReference type="Proteomes" id="UP001500908"/>
    </source>
</evidence>
<organism evidence="6 7">
    <name type="scientific">Salinactinospora qingdaonensis</name>
    <dbReference type="NCBI Taxonomy" id="702744"/>
    <lineage>
        <taxon>Bacteria</taxon>
        <taxon>Bacillati</taxon>
        <taxon>Actinomycetota</taxon>
        <taxon>Actinomycetes</taxon>
        <taxon>Streptosporangiales</taxon>
        <taxon>Nocardiopsidaceae</taxon>
        <taxon>Salinactinospora</taxon>
    </lineage>
</organism>
<reference evidence="7" key="1">
    <citation type="journal article" date="2019" name="Int. J. Syst. Evol. Microbiol.">
        <title>The Global Catalogue of Microorganisms (GCM) 10K type strain sequencing project: providing services to taxonomists for standard genome sequencing and annotation.</title>
        <authorList>
            <consortium name="The Broad Institute Genomics Platform"/>
            <consortium name="The Broad Institute Genome Sequencing Center for Infectious Disease"/>
            <person name="Wu L."/>
            <person name="Ma J."/>
        </authorList>
    </citation>
    <scope>NUCLEOTIDE SEQUENCE [LARGE SCALE GENOMIC DNA]</scope>
    <source>
        <strain evidence="7">JCM 17137</strain>
    </source>
</reference>
<protein>
    <recommendedName>
        <fullName evidence="5">NlpC/P60 domain-containing protein</fullName>
    </recommendedName>
</protein>
<accession>A0ABP7F3T2</accession>
<dbReference type="Proteomes" id="UP001500908">
    <property type="component" value="Unassembled WGS sequence"/>
</dbReference>
<evidence type="ECO:0000256" key="1">
    <source>
        <dbReference type="ARBA" id="ARBA00007074"/>
    </source>
</evidence>
<evidence type="ECO:0000313" key="6">
    <source>
        <dbReference type="EMBL" id="GAA3730508.1"/>
    </source>
</evidence>
<dbReference type="InterPro" id="IPR000064">
    <property type="entry name" value="NLP_P60_dom"/>
</dbReference>
<comment type="similarity">
    <text evidence="1">Belongs to the peptidase C40 family.</text>
</comment>
<evidence type="ECO:0000259" key="5">
    <source>
        <dbReference type="PROSITE" id="PS51935"/>
    </source>
</evidence>
<keyword evidence="3" id="KW-0378">Hydrolase</keyword>
<keyword evidence="2" id="KW-0645">Protease</keyword>
<feature type="domain" description="NlpC/P60" evidence="5">
    <location>
        <begin position="5"/>
        <end position="123"/>
    </location>
</feature>
<comment type="caution">
    <text evidence="6">The sequence shown here is derived from an EMBL/GenBank/DDBJ whole genome shotgun (WGS) entry which is preliminary data.</text>
</comment>
<gene>
    <name evidence="6" type="ORF">GCM10022402_08980</name>
</gene>
<dbReference type="EMBL" id="BAABDD010000003">
    <property type="protein sequence ID" value="GAA3730508.1"/>
    <property type="molecule type" value="Genomic_DNA"/>
</dbReference>
<keyword evidence="7" id="KW-1185">Reference proteome</keyword>
<dbReference type="Pfam" id="PF00877">
    <property type="entry name" value="NLPC_P60"/>
    <property type="match status" value="1"/>
</dbReference>
<dbReference type="PANTHER" id="PTHR47053:SF1">
    <property type="entry name" value="MUREIN DD-ENDOPEPTIDASE MEPH-RELATED"/>
    <property type="match status" value="1"/>
</dbReference>
<name>A0ABP7F3T2_9ACTN</name>
<dbReference type="Gene3D" id="3.90.1720.10">
    <property type="entry name" value="endopeptidase domain like (from Nostoc punctiforme)"/>
    <property type="match status" value="1"/>
</dbReference>
<dbReference type="PROSITE" id="PS51935">
    <property type="entry name" value="NLPC_P60"/>
    <property type="match status" value="1"/>
</dbReference>
<keyword evidence="4" id="KW-0788">Thiol protease</keyword>
<dbReference type="InterPro" id="IPR038765">
    <property type="entry name" value="Papain-like_cys_pep_sf"/>
</dbReference>
<evidence type="ECO:0000256" key="2">
    <source>
        <dbReference type="ARBA" id="ARBA00022670"/>
    </source>
</evidence>
<dbReference type="InterPro" id="IPR051202">
    <property type="entry name" value="Peptidase_C40"/>
</dbReference>